<dbReference type="PANTHER" id="PTHR47269">
    <property type="entry name" value="PEPTIDYL-PROLYL CIS-TRANS ISOMERASE CYP21-4"/>
    <property type="match status" value="1"/>
</dbReference>
<sequence>MGDGFGCFNKGGRMGGEKKILKLTLNHFLQGGHFNGMIFHRVIKHCHSCRDSNKLGAAEDWTLKGKHYSQLDTSVKHEAFMLGTSKTKHENGAFELFITTAPIPDLNEKLTVFGKVVKGEDIVQEIEELDTDEHYRPKSSAAIRRVTLKQSI</sequence>
<dbReference type="PANTHER" id="PTHR47269:SF3">
    <property type="entry name" value="PEPTIDYL-PROLYL CIS-TRANS ISOMERASE CYP21-3, MITOCHONDRIAL"/>
    <property type="match status" value="1"/>
</dbReference>
<organism evidence="2 3">
    <name type="scientific">Hibiscus syriacus</name>
    <name type="common">Rose of Sharon</name>
    <dbReference type="NCBI Taxonomy" id="106335"/>
    <lineage>
        <taxon>Eukaryota</taxon>
        <taxon>Viridiplantae</taxon>
        <taxon>Streptophyta</taxon>
        <taxon>Embryophyta</taxon>
        <taxon>Tracheophyta</taxon>
        <taxon>Spermatophyta</taxon>
        <taxon>Magnoliopsida</taxon>
        <taxon>eudicotyledons</taxon>
        <taxon>Gunneridae</taxon>
        <taxon>Pentapetalae</taxon>
        <taxon>rosids</taxon>
        <taxon>malvids</taxon>
        <taxon>Malvales</taxon>
        <taxon>Malvaceae</taxon>
        <taxon>Malvoideae</taxon>
        <taxon>Hibiscus</taxon>
    </lineage>
</organism>
<dbReference type="AlphaFoldDB" id="A0A6A2YDZ4"/>
<name>A0A6A2YDZ4_HIBSY</name>
<comment type="caution">
    <text evidence="2">The sequence shown here is derived from an EMBL/GenBank/DDBJ whole genome shotgun (WGS) entry which is preliminary data.</text>
</comment>
<dbReference type="EMBL" id="VEPZ02001452">
    <property type="protein sequence ID" value="KAE8672107.1"/>
    <property type="molecule type" value="Genomic_DNA"/>
</dbReference>
<keyword evidence="3" id="KW-1185">Reference proteome</keyword>
<protein>
    <submittedName>
        <fullName evidence="2">Peptidyl-prolyl cis-trans isomerase CYP21-3</fullName>
    </submittedName>
</protein>
<dbReference type="PROSITE" id="PS50072">
    <property type="entry name" value="CSA_PPIASE_2"/>
    <property type="match status" value="1"/>
</dbReference>
<keyword evidence="2" id="KW-0413">Isomerase</keyword>
<dbReference type="Gene3D" id="2.40.100.10">
    <property type="entry name" value="Cyclophilin-like"/>
    <property type="match status" value="1"/>
</dbReference>
<dbReference type="Proteomes" id="UP000436088">
    <property type="component" value="Unassembled WGS sequence"/>
</dbReference>
<dbReference type="SUPFAM" id="SSF50891">
    <property type="entry name" value="Cyclophilin-like"/>
    <property type="match status" value="1"/>
</dbReference>
<accession>A0A6A2YDZ4</accession>
<dbReference type="Pfam" id="PF00160">
    <property type="entry name" value="Pro_isomerase"/>
    <property type="match status" value="1"/>
</dbReference>
<gene>
    <name evidence="2" type="ORF">F3Y22_tig00111851pilonHSYRG00038</name>
</gene>
<proteinExistence type="predicted"/>
<dbReference type="GO" id="GO:0003755">
    <property type="term" value="F:peptidyl-prolyl cis-trans isomerase activity"/>
    <property type="evidence" value="ECO:0007669"/>
    <property type="project" value="InterPro"/>
</dbReference>
<reference evidence="2" key="1">
    <citation type="submission" date="2019-09" db="EMBL/GenBank/DDBJ databases">
        <title>Draft genome information of white flower Hibiscus syriacus.</title>
        <authorList>
            <person name="Kim Y.-M."/>
        </authorList>
    </citation>
    <scope>NUCLEOTIDE SEQUENCE [LARGE SCALE GENOMIC DNA]</scope>
    <source>
        <strain evidence="2">YM2019G1</strain>
    </source>
</reference>
<dbReference type="InterPro" id="IPR029000">
    <property type="entry name" value="Cyclophilin-like_dom_sf"/>
</dbReference>
<evidence type="ECO:0000259" key="1">
    <source>
        <dbReference type="PROSITE" id="PS50072"/>
    </source>
</evidence>
<dbReference type="InterPro" id="IPR002130">
    <property type="entry name" value="Cyclophilin-type_PPIase_dom"/>
</dbReference>
<evidence type="ECO:0000313" key="3">
    <source>
        <dbReference type="Proteomes" id="UP000436088"/>
    </source>
</evidence>
<evidence type="ECO:0000313" key="2">
    <source>
        <dbReference type="EMBL" id="KAE8672107.1"/>
    </source>
</evidence>
<feature type="domain" description="PPIase cyclophilin-type" evidence="1">
    <location>
        <begin position="1"/>
        <end position="148"/>
    </location>
</feature>